<dbReference type="SUPFAM" id="SSF143865">
    <property type="entry name" value="CorA soluble domain-like"/>
    <property type="match status" value="1"/>
</dbReference>
<keyword evidence="6 12" id="KW-0460">Magnesium</keyword>
<comment type="function">
    <text evidence="11">Mediates influx of magnesium ions. Alternates between open and closed states. Activated by low cytoplasmic Mg(2+) levels. Inactive when cytoplasmic Mg(2+) levels are high.</text>
</comment>
<comment type="similarity">
    <text evidence="2 12">Belongs to the CorA metal ion transporter (MIT) (TC 1.A.35) family.</text>
</comment>
<dbReference type="GO" id="GO:0015087">
    <property type="term" value="F:cobalt ion transmembrane transporter activity"/>
    <property type="evidence" value="ECO:0007669"/>
    <property type="project" value="UniProtKB-UniRule"/>
</dbReference>
<dbReference type="GO" id="GO:0050897">
    <property type="term" value="F:cobalt ion binding"/>
    <property type="evidence" value="ECO:0007669"/>
    <property type="project" value="TreeGrafter"/>
</dbReference>
<dbReference type="InterPro" id="IPR004488">
    <property type="entry name" value="Mg/Co-transport_prot_CorA"/>
</dbReference>
<dbReference type="SUPFAM" id="SSF144083">
    <property type="entry name" value="Magnesium transport protein CorA, transmembrane region"/>
    <property type="match status" value="1"/>
</dbReference>
<comment type="subcellular location">
    <subcellularLocation>
        <location evidence="1">Cell membrane</location>
        <topology evidence="1">Multi-pass membrane protein</topology>
    </subcellularLocation>
    <subcellularLocation>
        <location evidence="12">Membrane</location>
        <topology evidence="12">Multi-pass membrane protein</topology>
    </subcellularLocation>
</comment>
<feature type="transmembrane region" description="Helical" evidence="12">
    <location>
        <begin position="296"/>
        <end position="316"/>
    </location>
</feature>
<evidence type="ECO:0000313" key="13">
    <source>
        <dbReference type="EMBL" id="AMK12757.1"/>
    </source>
</evidence>
<evidence type="ECO:0000256" key="6">
    <source>
        <dbReference type="ARBA" id="ARBA00022842"/>
    </source>
</evidence>
<dbReference type="Gene3D" id="1.20.58.340">
    <property type="entry name" value="Magnesium transport protein CorA, transmembrane region"/>
    <property type="match status" value="2"/>
</dbReference>
<keyword evidence="7 12" id="KW-1133">Transmembrane helix</keyword>
<keyword evidence="8 12" id="KW-0406">Ion transport</keyword>
<protein>
    <recommendedName>
        <fullName evidence="12">Magnesium transport protein CorA</fullName>
    </recommendedName>
</protein>
<dbReference type="Proteomes" id="UP000055611">
    <property type="component" value="Chromosome"/>
</dbReference>
<evidence type="ECO:0000256" key="12">
    <source>
        <dbReference type="RuleBase" id="RU362010"/>
    </source>
</evidence>
<name>A0A126QSR1_9BACT</name>
<accession>A0A126QSR1</accession>
<feature type="transmembrane region" description="Helical" evidence="12">
    <location>
        <begin position="328"/>
        <end position="348"/>
    </location>
</feature>
<evidence type="ECO:0000256" key="5">
    <source>
        <dbReference type="ARBA" id="ARBA00022692"/>
    </source>
</evidence>
<dbReference type="Proteomes" id="UP000295506">
    <property type="component" value="Unassembled WGS sequence"/>
</dbReference>
<keyword evidence="5 12" id="KW-0812">Transmembrane</keyword>
<dbReference type="KEGG" id="dej:AWY79_17415"/>
<evidence type="ECO:0000256" key="11">
    <source>
        <dbReference type="ARBA" id="ARBA00045497"/>
    </source>
</evidence>
<evidence type="ECO:0000313" key="15">
    <source>
        <dbReference type="Proteomes" id="UP000055611"/>
    </source>
</evidence>
<reference evidence="14 16" key="2">
    <citation type="submission" date="2019-03" db="EMBL/GenBank/DDBJ databases">
        <title>Genomic Encyclopedia of Type Strains, Phase IV (KMG-IV): sequencing the most valuable type-strain genomes for metagenomic binning, comparative biology and taxonomic classification.</title>
        <authorList>
            <person name="Goeker M."/>
        </authorList>
    </citation>
    <scope>NUCLEOTIDE SEQUENCE [LARGE SCALE GENOMIC DNA]</scope>
    <source>
        <strain evidence="14 16">DSM 101483</strain>
    </source>
</reference>
<dbReference type="OrthoDB" id="9803416at2"/>
<keyword evidence="4 12" id="KW-1003">Cell membrane</keyword>
<evidence type="ECO:0000256" key="1">
    <source>
        <dbReference type="ARBA" id="ARBA00004651"/>
    </source>
</evidence>
<gene>
    <name evidence="12" type="primary">corA</name>
    <name evidence="13" type="ORF">AWY79_17415</name>
    <name evidence="14" type="ORF">EDC59_11176</name>
</gene>
<dbReference type="FunFam" id="1.20.58.340:FF:000004">
    <property type="entry name" value="Magnesium transport protein CorA"/>
    <property type="match status" value="1"/>
</dbReference>
<comment type="catalytic activity">
    <reaction evidence="10">
        <text>Mg(2+)(in) = Mg(2+)(out)</text>
        <dbReference type="Rhea" id="RHEA:29827"/>
        <dbReference type="ChEBI" id="CHEBI:18420"/>
    </reaction>
</comment>
<keyword evidence="9 12" id="KW-0472">Membrane</keyword>
<keyword evidence="3 12" id="KW-0813">Transport</keyword>
<dbReference type="GO" id="GO:0005886">
    <property type="term" value="C:plasma membrane"/>
    <property type="evidence" value="ECO:0007669"/>
    <property type="project" value="UniProtKB-SubCell"/>
</dbReference>
<proteinExistence type="inferred from homology"/>
<evidence type="ECO:0000256" key="4">
    <source>
        <dbReference type="ARBA" id="ARBA00022475"/>
    </source>
</evidence>
<dbReference type="RefSeq" id="WP_066806661.1">
    <property type="nucleotide sequence ID" value="NZ_CP014206.1"/>
</dbReference>
<dbReference type="GO" id="GO:0000287">
    <property type="term" value="F:magnesium ion binding"/>
    <property type="evidence" value="ECO:0007669"/>
    <property type="project" value="TreeGrafter"/>
</dbReference>
<dbReference type="CDD" id="cd12828">
    <property type="entry name" value="TmCorA-like_1"/>
    <property type="match status" value="1"/>
</dbReference>
<dbReference type="AlphaFoldDB" id="A0A126QSR1"/>
<dbReference type="EMBL" id="SOBK01000011">
    <property type="protein sequence ID" value="TDT86758.1"/>
    <property type="molecule type" value="Genomic_DNA"/>
</dbReference>
<evidence type="ECO:0000313" key="14">
    <source>
        <dbReference type="EMBL" id="TDT86758.1"/>
    </source>
</evidence>
<dbReference type="NCBIfam" id="TIGR00383">
    <property type="entry name" value="corA"/>
    <property type="match status" value="1"/>
</dbReference>
<dbReference type="PANTHER" id="PTHR46494">
    <property type="entry name" value="CORA FAMILY METAL ION TRANSPORTER (EUROFUNG)"/>
    <property type="match status" value="1"/>
</dbReference>
<dbReference type="InterPro" id="IPR045863">
    <property type="entry name" value="CorA_TM1_TM2"/>
</dbReference>
<reference evidence="13 15" key="1">
    <citation type="journal article" date="2016" name="Front. Microbiol.">
        <title>Genome Sequence of the Piezophilic, Mesophilic Sulfate-Reducing Bacterium Desulfovibrio indicus J2T.</title>
        <authorList>
            <person name="Cao J."/>
            <person name="Maignien L."/>
            <person name="Shao Z."/>
            <person name="Alain K."/>
            <person name="Jebbar M."/>
        </authorList>
    </citation>
    <scope>NUCLEOTIDE SEQUENCE [LARGE SCALE GENOMIC DNA]</scope>
    <source>
        <strain evidence="13 15">J2</strain>
    </source>
</reference>
<dbReference type="PANTHER" id="PTHR46494:SF1">
    <property type="entry name" value="CORA FAMILY METAL ION TRANSPORTER (EUROFUNG)"/>
    <property type="match status" value="1"/>
</dbReference>
<evidence type="ECO:0000256" key="7">
    <source>
        <dbReference type="ARBA" id="ARBA00022989"/>
    </source>
</evidence>
<dbReference type="Pfam" id="PF01544">
    <property type="entry name" value="CorA"/>
    <property type="match status" value="1"/>
</dbReference>
<evidence type="ECO:0000256" key="2">
    <source>
        <dbReference type="ARBA" id="ARBA00009765"/>
    </source>
</evidence>
<evidence type="ECO:0000256" key="9">
    <source>
        <dbReference type="ARBA" id="ARBA00023136"/>
    </source>
</evidence>
<keyword evidence="15" id="KW-1185">Reference proteome</keyword>
<dbReference type="InterPro" id="IPR002523">
    <property type="entry name" value="MgTranspt_CorA/ZnTranspt_ZntB"/>
</dbReference>
<dbReference type="EMBL" id="CP014206">
    <property type="protein sequence ID" value="AMK12757.1"/>
    <property type="molecule type" value="Genomic_DNA"/>
</dbReference>
<organism evidence="14 16">
    <name type="scientific">Pseudodesulfovibrio indicus</name>
    <dbReference type="NCBI Taxonomy" id="1716143"/>
    <lineage>
        <taxon>Bacteria</taxon>
        <taxon>Pseudomonadati</taxon>
        <taxon>Thermodesulfobacteriota</taxon>
        <taxon>Desulfovibrionia</taxon>
        <taxon>Desulfovibrionales</taxon>
        <taxon>Desulfovibrionaceae</taxon>
    </lineage>
</organism>
<dbReference type="GO" id="GO:0015095">
    <property type="term" value="F:magnesium ion transmembrane transporter activity"/>
    <property type="evidence" value="ECO:0007669"/>
    <property type="project" value="UniProtKB-UniRule"/>
</dbReference>
<evidence type="ECO:0000256" key="8">
    <source>
        <dbReference type="ARBA" id="ARBA00023065"/>
    </source>
</evidence>
<dbReference type="InterPro" id="IPR045861">
    <property type="entry name" value="CorA_cytoplasmic_dom"/>
</dbReference>
<dbReference type="Gene3D" id="3.30.460.20">
    <property type="entry name" value="CorA soluble domain-like"/>
    <property type="match status" value="1"/>
</dbReference>
<sequence length="354" mass="40776">MARFLNNRDQTAGLPPGSLIFVGQRKTDVPILRMIDYDGETLREETVADSDVLRPCLTSDSTSWLNVDGLHDPEVMRRVGDAFAIPPLVLEDIVNTGHRPKLEEYPDLLFTTLKMLSLDEEENRIQAEQLSCVLTGKCLITFQEQPGDVFEPVRDRIRRQSGRLRQRGPDYLLYALLDRVFENYLKVVEVLGERIEEFDEEVLDDPSAELLEEINAYRREMAYIRKAVRPAREIALKLVRTENGLVADETLPFLRDLLDLAEQVSDAVEIYREMLGDHLNSYNMAVSNRLNDVMKFLTIFATIFIPLSFLAGVYGMNFEVMPELRYPYGYFILLGFMACVAIGMLLYFRKKKWL</sequence>
<evidence type="ECO:0000256" key="10">
    <source>
        <dbReference type="ARBA" id="ARBA00034269"/>
    </source>
</evidence>
<evidence type="ECO:0000256" key="3">
    <source>
        <dbReference type="ARBA" id="ARBA00022448"/>
    </source>
</evidence>
<evidence type="ECO:0000313" key="16">
    <source>
        <dbReference type="Proteomes" id="UP000295506"/>
    </source>
</evidence>